<dbReference type="SMART" id="SM00462">
    <property type="entry name" value="PTB"/>
    <property type="match status" value="1"/>
</dbReference>
<evidence type="ECO:0000259" key="5">
    <source>
        <dbReference type="PROSITE" id="PS50086"/>
    </source>
</evidence>
<dbReference type="Gene3D" id="1.10.8.270">
    <property type="entry name" value="putative rabgap domain of human tbc1 domain family member 14 like domains"/>
    <property type="match status" value="1"/>
</dbReference>
<dbReference type="PROSITE" id="PS01179">
    <property type="entry name" value="PID"/>
    <property type="match status" value="1"/>
</dbReference>
<reference evidence="6 7" key="1">
    <citation type="submission" date="2018-04" db="EMBL/GenBank/DDBJ databases">
        <authorList>
            <person name="Zhang X."/>
            <person name="Yuan J."/>
            <person name="Li F."/>
            <person name="Xiang J."/>
        </authorList>
    </citation>
    <scope>NUCLEOTIDE SEQUENCE [LARGE SCALE GENOMIC DNA]</scope>
    <source>
        <tissue evidence="6">Muscle</tissue>
    </source>
</reference>
<feature type="compositionally biased region" description="Acidic residues" evidence="3">
    <location>
        <begin position="582"/>
        <end position="592"/>
    </location>
</feature>
<evidence type="ECO:0000256" key="2">
    <source>
        <dbReference type="SAM" id="Coils"/>
    </source>
</evidence>
<feature type="compositionally biased region" description="Polar residues" evidence="3">
    <location>
        <begin position="59"/>
        <end position="74"/>
    </location>
</feature>
<organism evidence="6 7">
    <name type="scientific">Penaeus vannamei</name>
    <name type="common">Whiteleg shrimp</name>
    <name type="synonym">Litopenaeus vannamei</name>
    <dbReference type="NCBI Taxonomy" id="6689"/>
    <lineage>
        <taxon>Eukaryota</taxon>
        <taxon>Metazoa</taxon>
        <taxon>Ecdysozoa</taxon>
        <taxon>Arthropoda</taxon>
        <taxon>Crustacea</taxon>
        <taxon>Multicrustacea</taxon>
        <taxon>Malacostraca</taxon>
        <taxon>Eumalacostraca</taxon>
        <taxon>Eucarida</taxon>
        <taxon>Decapoda</taxon>
        <taxon>Dendrobranchiata</taxon>
        <taxon>Penaeoidea</taxon>
        <taxon>Penaeidae</taxon>
        <taxon>Penaeus</taxon>
    </lineage>
</organism>
<dbReference type="Gene3D" id="1.10.10.750">
    <property type="entry name" value="Ypt/Rab-GAP domain of gyp1p, domain 1"/>
    <property type="match status" value="1"/>
</dbReference>
<feature type="coiled-coil region" evidence="2">
    <location>
        <begin position="904"/>
        <end position="1023"/>
    </location>
</feature>
<feature type="domain" description="PID" evidence="4">
    <location>
        <begin position="147"/>
        <end position="263"/>
    </location>
</feature>
<evidence type="ECO:0000313" key="6">
    <source>
        <dbReference type="EMBL" id="ROT64945.1"/>
    </source>
</evidence>
<dbReference type="OrthoDB" id="295078at2759"/>
<evidence type="ECO:0000256" key="3">
    <source>
        <dbReference type="SAM" id="MobiDB-lite"/>
    </source>
</evidence>
<evidence type="ECO:0000256" key="1">
    <source>
        <dbReference type="ARBA" id="ARBA00022468"/>
    </source>
</evidence>
<proteinExistence type="predicted"/>
<feature type="region of interest" description="Disordered" evidence="3">
    <location>
        <begin position="53"/>
        <end position="86"/>
    </location>
</feature>
<dbReference type="InterPro" id="IPR011993">
    <property type="entry name" value="PH-like_dom_sf"/>
</dbReference>
<dbReference type="FunFam" id="1.10.8.270:FF:000001">
    <property type="entry name" value="TBC1 domain family member 1"/>
    <property type="match status" value="1"/>
</dbReference>
<dbReference type="PANTHER" id="PTHR47219">
    <property type="entry name" value="RAB GTPASE-ACTIVATING PROTEIN 1-LIKE"/>
    <property type="match status" value="1"/>
</dbReference>
<feature type="region of interest" description="Disordered" evidence="3">
    <location>
        <begin position="25"/>
        <end position="44"/>
    </location>
</feature>
<dbReference type="InterPro" id="IPR000195">
    <property type="entry name" value="Rab-GAP-TBC_dom"/>
</dbReference>
<dbReference type="AlphaFoldDB" id="A0A423SL21"/>
<dbReference type="Gene3D" id="1.10.472.80">
    <property type="entry name" value="Ypt/Rab-GAP domain of gyp1p, domain 3"/>
    <property type="match status" value="1"/>
</dbReference>
<dbReference type="PROSITE" id="PS50086">
    <property type="entry name" value="TBC_RABGAP"/>
    <property type="match status" value="1"/>
</dbReference>
<dbReference type="Proteomes" id="UP000283509">
    <property type="component" value="Unassembled WGS sequence"/>
</dbReference>
<dbReference type="PANTHER" id="PTHR47219:SF9">
    <property type="entry name" value="GTPASE ACTIVATING PROTEIN AND CENTROSOME-ASSOCIATED, ISOFORM B"/>
    <property type="match status" value="1"/>
</dbReference>
<dbReference type="GO" id="GO:0005096">
    <property type="term" value="F:GTPase activator activity"/>
    <property type="evidence" value="ECO:0007669"/>
    <property type="project" value="UniProtKB-KW"/>
</dbReference>
<dbReference type="Gene3D" id="2.30.29.30">
    <property type="entry name" value="Pleckstrin-homology domain (PH domain)/Phosphotyrosine-binding domain (PTB)"/>
    <property type="match status" value="1"/>
</dbReference>
<dbReference type="FunFam" id="1.10.472.80:FF:000027">
    <property type="entry name" value="GTPase activating protein (Evi5)"/>
    <property type="match status" value="1"/>
</dbReference>
<dbReference type="SMART" id="SM00164">
    <property type="entry name" value="TBC"/>
    <property type="match status" value="1"/>
</dbReference>
<dbReference type="GO" id="GO:0031267">
    <property type="term" value="F:small GTPase binding"/>
    <property type="evidence" value="ECO:0007669"/>
    <property type="project" value="TreeGrafter"/>
</dbReference>
<dbReference type="InterPro" id="IPR035969">
    <property type="entry name" value="Rab-GAP_TBC_sf"/>
</dbReference>
<sequence>MEECSSLRSSDSAGTSEEYEIVESLAGQDSEPQLNIANNGSMDDLQHELTEVMREKAQDSSSPNGSLDTSANSSTKKDDDTPCDALPILDTQTSTLSEDLCSNSENLIDNRNLGENNPSFSQTASDDDMERVQAEDGSGDYTIFNRVTYLGAASINAPRSEAEIQRNMAILNDQAQEQALEVSVSVPSNSEGYVIIYDATTSSEMTRFKIHRILFCARGKVDTSEARCFAFTSSHGDTHETAIFQCHVFRCQIPEAVARVLITFAAAFRRIPKSKMIKKEEEQHQTRQHHSEYEHLFDISLEIKEEDSKGNFNVVPRDKEFFKLRSNIEKQLILTVSPAPPSTQANAIHASLEDLCVQRCFGLLVAPGRRVKHADMNLLEMLQEQANNHDKRKIQVSHATVHGKVTCVSSSFYMQDKQQQLPDGSAPVLVSMGSNANDKRSYVISGHWDPTDPVFTELNQETQRDKRVFMTVAIDLVMRGIQEPVRFVIETKVRVYPQNERFWYFSKKPLVHLFSLKLKQVEHSPQGDQQYVVTSVDNMGEVERWRPSAMSLSLNLSSLTSSTLSSLSTGRSPSIASIETPGCEEDSDDDEPLLSGSGEVSKDCPQGELDMWRQVLPKWQDARVQLPKGVSGLVKRGIPEALRGEVWQLLARCCDDTDMMETYRVLITKDCPSEQVILRDINRTFPAHDYFKEAGGVGQDSLYKISKAYAVYDEEVGYCQGLSFLAAALLLHMPEEQTFCVLGKIMFEYGLRDLFKDGFEILHMRFYQLGKLMEEQLPDVWQHFQEQGVEIHMFASQWFLTLYTAKFPLFMVFHYLDLFLLTGIDSVFQVALALLQMSKKELLSSDFEGILKYFRVSLPKKYRNEDTARQLFKLATSIKVKKLKKYEKEYLAMKEQEAMQEDPVVRLERENRRLLEDNMRLERENDDLAHELVTSKINMRYSMDKLEDKCDSLNKEVTSVNSMLKDAEEEKKRLLMEANQVKEMLKREVEKGDVESQRNGAIIADYKKICSQLSERLDKEQAANVKTINMYKAKVSACEKCSGILSPVTGPPGELGVEESPVVTKLHQQIRELELELAQTKLALVESECKNQDLTHQLSTAVTELQATKNTWFQKTLTSFSSLKERTASTSSNNPSGVTSTSSNITVSALQRQQSRDSNSEKA</sequence>
<keyword evidence="2" id="KW-0175">Coiled coil</keyword>
<dbReference type="InterPro" id="IPR050302">
    <property type="entry name" value="Rab_GAP_TBC_domain"/>
</dbReference>
<feature type="compositionally biased region" description="Basic and acidic residues" evidence="3">
    <location>
        <begin position="1154"/>
        <end position="1163"/>
    </location>
</feature>
<feature type="compositionally biased region" description="Polar residues" evidence="3">
    <location>
        <begin position="1124"/>
        <end position="1153"/>
    </location>
</feature>
<evidence type="ECO:0000259" key="4">
    <source>
        <dbReference type="PROSITE" id="PS01179"/>
    </source>
</evidence>
<dbReference type="InterPro" id="IPR022164">
    <property type="entry name" value="Kinesin-like"/>
</dbReference>
<reference evidence="6 7" key="2">
    <citation type="submission" date="2019-01" db="EMBL/GenBank/DDBJ databases">
        <title>The decoding of complex shrimp genome reveals the adaptation for benthos swimmer, frequently molting mechanism and breeding impact on genome.</title>
        <authorList>
            <person name="Sun Y."/>
            <person name="Gao Y."/>
            <person name="Yu Y."/>
        </authorList>
    </citation>
    <scope>NUCLEOTIDE SEQUENCE [LARGE SCALE GENOMIC DNA]</scope>
    <source>
        <tissue evidence="6">Muscle</tissue>
    </source>
</reference>
<dbReference type="SUPFAM" id="SSF47923">
    <property type="entry name" value="Ypt/Rab-GAP domain of gyp1p"/>
    <property type="match status" value="2"/>
</dbReference>
<comment type="caution">
    <text evidence="6">The sequence shown here is derived from an EMBL/GenBank/DDBJ whole genome shotgun (WGS) entry which is preliminary data.</text>
</comment>
<feature type="coiled-coil region" evidence="2">
    <location>
        <begin position="1063"/>
        <end position="1090"/>
    </location>
</feature>
<dbReference type="EMBL" id="QCYY01003165">
    <property type="protein sequence ID" value="ROT64945.1"/>
    <property type="molecule type" value="Genomic_DNA"/>
</dbReference>
<feature type="region of interest" description="Disordered" evidence="3">
    <location>
        <begin position="107"/>
        <end position="131"/>
    </location>
</feature>
<name>A0A423SL21_PENVA</name>
<dbReference type="Pfam" id="PF00566">
    <property type="entry name" value="RabGAP-TBC"/>
    <property type="match status" value="1"/>
</dbReference>
<dbReference type="STRING" id="6689.A0A423SL21"/>
<feature type="compositionally biased region" description="Polar residues" evidence="3">
    <location>
        <begin position="30"/>
        <end position="41"/>
    </location>
</feature>
<dbReference type="InterPro" id="IPR006020">
    <property type="entry name" value="PTB/PI_dom"/>
</dbReference>
<dbReference type="CDD" id="cd01211">
    <property type="entry name" value="PTB_Rab6GAP"/>
    <property type="match status" value="1"/>
</dbReference>
<feature type="region of interest" description="Disordered" evidence="3">
    <location>
        <begin position="563"/>
        <end position="604"/>
    </location>
</feature>
<keyword evidence="1" id="KW-0343">GTPase activation</keyword>
<dbReference type="SUPFAM" id="SSF50729">
    <property type="entry name" value="PH domain-like"/>
    <property type="match status" value="1"/>
</dbReference>
<feature type="compositionally biased region" description="Polar residues" evidence="3">
    <location>
        <begin position="107"/>
        <end position="124"/>
    </location>
</feature>
<protein>
    <submittedName>
        <fullName evidence="6">Putative rab GTPase-activating protein 1-like isoform X3</fullName>
    </submittedName>
</protein>
<feature type="domain" description="Rab-GAP TBC" evidence="5">
    <location>
        <begin position="637"/>
        <end position="823"/>
    </location>
</feature>
<dbReference type="Pfam" id="PF00640">
    <property type="entry name" value="PID"/>
    <property type="match status" value="1"/>
</dbReference>
<evidence type="ECO:0000313" key="7">
    <source>
        <dbReference type="Proteomes" id="UP000283509"/>
    </source>
</evidence>
<accession>A0A423SL21</accession>
<dbReference type="Pfam" id="PF12473">
    <property type="entry name" value="DUF3694"/>
    <property type="match status" value="1"/>
</dbReference>
<gene>
    <name evidence="6" type="ORF">C7M84_017104</name>
</gene>
<keyword evidence="7" id="KW-1185">Reference proteome</keyword>
<feature type="region of interest" description="Disordered" evidence="3">
    <location>
        <begin position="1124"/>
        <end position="1163"/>
    </location>
</feature>